<dbReference type="Pfam" id="PF14214">
    <property type="entry name" value="Helitron_like_N"/>
    <property type="match status" value="1"/>
</dbReference>
<proteinExistence type="predicted"/>
<dbReference type="Proteomes" id="UP000324897">
    <property type="component" value="Chromosome 1"/>
</dbReference>
<feature type="domain" description="Helitron helicase-like" evidence="3">
    <location>
        <begin position="593"/>
        <end position="681"/>
    </location>
</feature>
<protein>
    <recommendedName>
        <fullName evidence="3">Helitron helicase-like domain-containing protein</fullName>
    </recommendedName>
</protein>
<accession>A0A5J9UZI9</accession>
<dbReference type="PANTHER" id="PTHR45786">
    <property type="entry name" value="DNA BINDING PROTEIN-LIKE"/>
    <property type="match status" value="1"/>
</dbReference>
<keyword evidence="2" id="KW-0812">Transmembrane</keyword>
<keyword evidence="2" id="KW-0472">Membrane</keyword>
<dbReference type="InterPro" id="IPR025476">
    <property type="entry name" value="Helitron_helicase-like"/>
</dbReference>
<dbReference type="OrthoDB" id="1900198at2759"/>
<feature type="region of interest" description="Disordered" evidence="1">
    <location>
        <begin position="95"/>
        <end position="120"/>
    </location>
</feature>
<dbReference type="Gramene" id="TVU29279">
    <property type="protein sequence ID" value="TVU29279"/>
    <property type="gene ID" value="EJB05_20839"/>
</dbReference>
<reference evidence="4 5" key="1">
    <citation type="journal article" date="2019" name="Sci. Rep.">
        <title>A high-quality genome of Eragrostis curvula grass provides insights into Poaceae evolution and supports new strategies to enhance forage quality.</title>
        <authorList>
            <person name="Carballo J."/>
            <person name="Santos B.A.C.M."/>
            <person name="Zappacosta D."/>
            <person name="Garbus I."/>
            <person name="Selva J.P."/>
            <person name="Gallo C.A."/>
            <person name="Diaz A."/>
            <person name="Albertini E."/>
            <person name="Caccamo M."/>
            <person name="Echenique V."/>
        </authorList>
    </citation>
    <scope>NUCLEOTIDE SEQUENCE [LARGE SCALE GENOMIC DNA]</scope>
    <source>
        <strain evidence="5">cv. Victoria</strain>
        <tissue evidence="4">Leaf</tissue>
    </source>
</reference>
<evidence type="ECO:0000313" key="4">
    <source>
        <dbReference type="EMBL" id="TVU29279.1"/>
    </source>
</evidence>
<comment type="caution">
    <text evidence="4">The sequence shown here is derived from an EMBL/GenBank/DDBJ whole genome shotgun (WGS) entry which is preliminary data.</text>
</comment>
<evidence type="ECO:0000256" key="1">
    <source>
        <dbReference type="SAM" id="MobiDB-lite"/>
    </source>
</evidence>
<gene>
    <name evidence="4" type="ORF">EJB05_20839</name>
</gene>
<keyword evidence="5" id="KW-1185">Reference proteome</keyword>
<evidence type="ECO:0000313" key="5">
    <source>
        <dbReference type="Proteomes" id="UP000324897"/>
    </source>
</evidence>
<evidence type="ECO:0000259" key="3">
    <source>
        <dbReference type="Pfam" id="PF14214"/>
    </source>
</evidence>
<keyword evidence="2" id="KW-1133">Transmembrane helix</keyword>
<dbReference type="EMBL" id="RWGY01000011">
    <property type="protein sequence ID" value="TVU29279.1"/>
    <property type="molecule type" value="Genomic_DNA"/>
</dbReference>
<organism evidence="4 5">
    <name type="scientific">Eragrostis curvula</name>
    <name type="common">weeping love grass</name>
    <dbReference type="NCBI Taxonomy" id="38414"/>
    <lineage>
        <taxon>Eukaryota</taxon>
        <taxon>Viridiplantae</taxon>
        <taxon>Streptophyta</taxon>
        <taxon>Embryophyta</taxon>
        <taxon>Tracheophyta</taxon>
        <taxon>Spermatophyta</taxon>
        <taxon>Magnoliopsida</taxon>
        <taxon>Liliopsida</taxon>
        <taxon>Poales</taxon>
        <taxon>Poaceae</taxon>
        <taxon>PACMAD clade</taxon>
        <taxon>Chloridoideae</taxon>
        <taxon>Eragrostideae</taxon>
        <taxon>Eragrostidinae</taxon>
        <taxon>Eragrostis</taxon>
    </lineage>
</organism>
<dbReference type="PANTHER" id="PTHR45786:SF76">
    <property type="entry name" value="OS08G0300100 PROTEIN"/>
    <property type="match status" value="1"/>
</dbReference>
<evidence type="ECO:0000256" key="2">
    <source>
        <dbReference type="SAM" id="Phobius"/>
    </source>
</evidence>
<sequence length="682" mass="77494">MKPPAAWIPMYAVPDFRCSFPFWVLAAAADTIRFSGKVGCRLISASTHSEGATSALLGGASMTCPDDFPTEFHAPSRRSVRGRLFSHPAEPPHLHSTCAAHPCQKRKASSEPGNSQKDITPAQLSAPMCQRSIRRRVVHSHSSTLDSNEPFTYVAATSSAINNEASTSSSHPMATALQKHKLYIITLFPTMHFTYHILLSMLMLMMLVLHYRLIYKPFMACDGDEQMLLTKSLIRPADPIWNQGRGIIYSMTYLWNVHGEIIYSMTYLWNQHGETIYSMAIYGIDMVKSYTRNHIHGTIFSPLRLGPPLHTCCYCGAYFWYEERVDRHRHTSSPEYNKCCRKGSVILPPYKPPPEPLHSLLTGVNPSLSAHFFENIRYYNSMFAFTSMGVNVIDSINDGRGPYVFKISGQLCHRIGSLLPDEGKRPEYAQLYIFDTHNEVNNRMKVATYANKSFRPNEKIVAELIEMLDDHNPIVQLFRTARDRLSESNDDTFCIRLFGDPDKHGDIFSAPVASEVVGLVVGDLGTSDIGRDLIVEDQAGHLKKVDEKHCKFMAMQYPLLFPYGEDGYHENIKYQRCDRSEAIKRKYVTISEYFSYRLHDRANDFNTPMRCKRGTQAYIIDGYCCMEESRLSHFRKKSFQQKYRAASFKEIRDIVRKGVTEGSEAGQIVVLPSTHIGGPRYL</sequence>
<dbReference type="AlphaFoldDB" id="A0A5J9UZI9"/>
<name>A0A5J9UZI9_9POAL</name>
<feature type="transmembrane region" description="Helical" evidence="2">
    <location>
        <begin position="182"/>
        <end position="209"/>
    </location>
</feature>